<accession>A0A212R366</accession>
<dbReference type="PROSITE" id="PS51257">
    <property type="entry name" value="PROKAR_LIPOPROTEIN"/>
    <property type="match status" value="1"/>
</dbReference>
<protein>
    <submittedName>
        <fullName evidence="2">Uncharacterized protein</fullName>
    </submittedName>
</protein>
<dbReference type="Proteomes" id="UP000197065">
    <property type="component" value="Unassembled WGS sequence"/>
</dbReference>
<evidence type="ECO:0000313" key="3">
    <source>
        <dbReference type="Proteomes" id="UP000197065"/>
    </source>
</evidence>
<dbReference type="EMBL" id="FYEH01000005">
    <property type="protein sequence ID" value="SNB66440.1"/>
    <property type="molecule type" value="Genomic_DNA"/>
</dbReference>
<organism evidence="2 3">
    <name type="scientific">Arboricoccus pini</name>
    <dbReference type="NCBI Taxonomy" id="1963835"/>
    <lineage>
        <taxon>Bacteria</taxon>
        <taxon>Pseudomonadati</taxon>
        <taxon>Pseudomonadota</taxon>
        <taxon>Alphaproteobacteria</taxon>
        <taxon>Geminicoccales</taxon>
        <taxon>Geminicoccaceae</taxon>
        <taxon>Arboricoccus</taxon>
    </lineage>
</organism>
<name>A0A212R366_9PROT</name>
<gene>
    <name evidence="2" type="ORF">SAMN07250955_105105</name>
</gene>
<feature type="region of interest" description="Disordered" evidence="1">
    <location>
        <begin position="30"/>
        <end position="54"/>
    </location>
</feature>
<sequence length="108" mass="11537">MKAEGSLRRRFCVAVFVVLSGCQLMTSEQTAPSAPAPVLSGNPQIPAPPPPKPRVITRTQVKTLVKAEKICPSKGPITLTQQDIASLSQSLMMQIDQHNQEGAAAGCW</sequence>
<proteinExistence type="predicted"/>
<reference evidence="2 3" key="1">
    <citation type="submission" date="2017-06" db="EMBL/GenBank/DDBJ databases">
        <authorList>
            <person name="Kim H.J."/>
            <person name="Triplett B.A."/>
        </authorList>
    </citation>
    <scope>NUCLEOTIDE SEQUENCE [LARGE SCALE GENOMIC DNA]</scope>
    <source>
        <strain evidence="2 3">B29T1</strain>
    </source>
</reference>
<dbReference type="AlphaFoldDB" id="A0A212R366"/>
<evidence type="ECO:0000256" key="1">
    <source>
        <dbReference type="SAM" id="MobiDB-lite"/>
    </source>
</evidence>
<evidence type="ECO:0000313" key="2">
    <source>
        <dbReference type="EMBL" id="SNB66440.1"/>
    </source>
</evidence>
<keyword evidence="3" id="KW-1185">Reference proteome</keyword>